<sequence length="320" mass="36085">MPKAIQYNPNSVIYFEGDIEDKVYILQKGSIVMTFTDIETGSRVNEYIKQGEFFGVKSALGHFPREETIMVLGETTVLMFTSSEFESFAMSNTRIIMKMLKVFSNQLRKIHKQTESKLQSTRDMRPDEGLYSVALAFFNSKKYPQAENIFKRYLKTYPNGSHASEALTLAKKSAAINTSIVNKAENESIQTLEPHTEDKGNENAVFLLAGQLMGRKKYQEAFLEYQKIISSPESKLTADACLGAGECLYYLEDYDEGIKILTKMISMSPRHPKMGEALCYIGLAYGKKGNSEKKQAFITKAMSVADADLMQKINQLQHGE</sequence>
<dbReference type="Gene3D" id="2.60.120.10">
    <property type="entry name" value="Jelly Rolls"/>
    <property type="match status" value="1"/>
</dbReference>
<dbReference type="InterPro" id="IPR018490">
    <property type="entry name" value="cNMP-bd_dom_sf"/>
</dbReference>
<dbReference type="InterPro" id="IPR011990">
    <property type="entry name" value="TPR-like_helical_dom_sf"/>
</dbReference>
<feature type="domain" description="Cyclic nucleotide-binding" evidence="4">
    <location>
        <begin position="7"/>
        <end position="106"/>
    </location>
</feature>
<comment type="caution">
    <text evidence="5">The sequence shown here is derived from an EMBL/GenBank/DDBJ whole genome shotgun (WGS) entry which is preliminary data.</text>
</comment>
<dbReference type="Proteomes" id="UP000823638">
    <property type="component" value="Unassembled WGS sequence"/>
</dbReference>
<dbReference type="AlphaFoldDB" id="A0A9D9HP26"/>
<evidence type="ECO:0000256" key="3">
    <source>
        <dbReference type="PROSITE-ProRule" id="PRU00339"/>
    </source>
</evidence>
<dbReference type="Pfam" id="PF00027">
    <property type="entry name" value="cNMP_binding"/>
    <property type="match status" value="1"/>
</dbReference>
<dbReference type="CDD" id="cd00038">
    <property type="entry name" value="CAP_ED"/>
    <property type="match status" value="1"/>
</dbReference>
<evidence type="ECO:0000313" key="5">
    <source>
        <dbReference type="EMBL" id="MBO8457225.1"/>
    </source>
</evidence>
<feature type="repeat" description="TPR" evidence="3">
    <location>
        <begin position="238"/>
        <end position="271"/>
    </location>
</feature>
<dbReference type="PROSITE" id="PS50042">
    <property type="entry name" value="CNMP_BINDING_3"/>
    <property type="match status" value="1"/>
</dbReference>
<dbReference type="InterPro" id="IPR051685">
    <property type="entry name" value="Ycf3/AcsC/BcsC/TPR_MFPF"/>
</dbReference>
<dbReference type="Gene3D" id="1.25.40.10">
    <property type="entry name" value="Tetratricopeptide repeat domain"/>
    <property type="match status" value="2"/>
</dbReference>
<protein>
    <submittedName>
        <fullName evidence="5">Cyclic nucleotide-binding domain-containing protein</fullName>
    </submittedName>
</protein>
<organism evidence="5 6">
    <name type="scientific">Candidatus Gallitreponema excrementavium</name>
    <dbReference type="NCBI Taxonomy" id="2840840"/>
    <lineage>
        <taxon>Bacteria</taxon>
        <taxon>Pseudomonadati</taxon>
        <taxon>Spirochaetota</taxon>
        <taxon>Spirochaetia</taxon>
        <taxon>Spirochaetales</taxon>
        <taxon>Candidatus Gallitreponema</taxon>
    </lineage>
</organism>
<name>A0A9D9HP26_9SPIR</name>
<proteinExistence type="predicted"/>
<dbReference type="PANTHER" id="PTHR44943:SF8">
    <property type="entry name" value="TPR REPEAT-CONTAINING PROTEIN MJ0263"/>
    <property type="match status" value="1"/>
</dbReference>
<dbReference type="SUPFAM" id="SSF48452">
    <property type="entry name" value="TPR-like"/>
    <property type="match status" value="1"/>
</dbReference>
<reference evidence="5" key="2">
    <citation type="journal article" date="2021" name="PeerJ">
        <title>Extensive microbial diversity within the chicken gut microbiome revealed by metagenomics and culture.</title>
        <authorList>
            <person name="Gilroy R."/>
            <person name="Ravi A."/>
            <person name="Getino M."/>
            <person name="Pursley I."/>
            <person name="Horton D.L."/>
            <person name="Alikhan N.F."/>
            <person name="Baker D."/>
            <person name="Gharbi K."/>
            <person name="Hall N."/>
            <person name="Watson M."/>
            <person name="Adriaenssens E.M."/>
            <person name="Foster-Nyarko E."/>
            <person name="Jarju S."/>
            <person name="Secka A."/>
            <person name="Antonio M."/>
            <person name="Oren A."/>
            <person name="Chaudhuri R.R."/>
            <person name="La Ragione R."/>
            <person name="Hildebrand F."/>
            <person name="Pallen M.J."/>
        </authorList>
    </citation>
    <scope>NUCLEOTIDE SEQUENCE</scope>
    <source>
        <strain evidence="5">10532</strain>
    </source>
</reference>
<dbReference type="InterPro" id="IPR000595">
    <property type="entry name" value="cNMP-bd_dom"/>
</dbReference>
<gene>
    <name evidence="5" type="ORF">IAA81_03235</name>
</gene>
<dbReference type="EMBL" id="JADIMM010000040">
    <property type="protein sequence ID" value="MBO8457225.1"/>
    <property type="molecule type" value="Genomic_DNA"/>
</dbReference>
<evidence type="ECO:0000256" key="2">
    <source>
        <dbReference type="ARBA" id="ARBA00022803"/>
    </source>
</evidence>
<dbReference type="Pfam" id="PF13174">
    <property type="entry name" value="TPR_6"/>
    <property type="match status" value="1"/>
</dbReference>
<dbReference type="PANTHER" id="PTHR44943">
    <property type="entry name" value="CELLULOSE SYNTHASE OPERON PROTEIN C"/>
    <property type="match status" value="1"/>
</dbReference>
<keyword evidence="1" id="KW-0677">Repeat</keyword>
<dbReference type="Pfam" id="PF13181">
    <property type="entry name" value="TPR_8"/>
    <property type="match status" value="1"/>
</dbReference>
<dbReference type="InterPro" id="IPR014710">
    <property type="entry name" value="RmlC-like_jellyroll"/>
</dbReference>
<accession>A0A9D9HP26</accession>
<dbReference type="InterPro" id="IPR019734">
    <property type="entry name" value="TPR_rpt"/>
</dbReference>
<evidence type="ECO:0000256" key="1">
    <source>
        <dbReference type="ARBA" id="ARBA00022737"/>
    </source>
</evidence>
<dbReference type="PROSITE" id="PS50005">
    <property type="entry name" value="TPR"/>
    <property type="match status" value="1"/>
</dbReference>
<evidence type="ECO:0000259" key="4">
    <source>
        <dbReference type="PROSITE" id="PS50042"/>
    </source>
</evidence>
<evidence type="ECO:0000313" key="6">
    <source>
        <dbReference type="Proteomes" id="UP000823638"/>
    </source>
</evidence>
<reference evidence="5" key="1">
    <citation type="submission" date="2020-10" db="EMBL/GenBank/DDBJ databases">
        <authorList>
            <person name="Gilroy R."/>
        </authorList>
    </citation>
    <scope>NUCLEOTIDE SEQUENCE</scope>
    <source>
        <strain evidence="5">10532</strain>
    </source>
</reference>
<dbReference type="SMART" id="SM00028">
    <property type="entry name" value="TPR"/>
    <property type="match status" value="3"/>
</dbReference>
<keyword evidence="2 3" id="KW-0802">TPR repeat</keyword>
<dbReference type="SUPFAM" id="SSF51206">
    <property type="entry name" value="cAMP-binding domain-like"/>
    <property type="match status" value="1"/>
</dbReference>